<protein>
    <recommendedName>
        <fullName evidence="3">SPOR domain-containing protein</fullName>
    </recommendedName>
</protein>
<keyword evidence="2" id="KW-1185">Reference proteome</keyword>
<dbReference type="RefSeq" id="WP_163385109.1">
    <property type="nucleotide sequence ID" value="NZ_JAUFQS010000006.1"/>
</dbReference>
<evidence type="ECO:0000313" key="2">
    <source>
        <dbReference type="Proteomes" id="UP001236663"/>
    </source>
</evidence>
<sequence>MAGKKSLLIVLSLILFSSCGIINIRKSGGSAEMYSNYSEDLSSTRIQFEPLPDPEDSNFEPEGDADPIDQELGQRINQIIMENDKEMFLDGFTILVYSGVGRDAAFELRNEVYSEFPDIQTYMEYEQPRYLVKVGRYINKIEALATYEKLKPLFPGSRIISARFLKDHDQQKKEEEKIENAER</sequence>
<name>A0ABT8C575_9BACT</name>
<accession>A0ABT8C575</accession>
<dbReference type="PROSITE" id="PS51257">
    <property type="entry name" value="PROKAR_LIPOPROTEIN"/>
    <property type="match status" value="1"/>
</dbReference>
<comment type="caution">
    <text evidence="1">The sequence shown here is derived from an EMBL/GenBank/DDBJ whole genome shotgun (WGS) entry which is preliminary data.</text>
</comment>
<evidence type="ECO:0008006" key="3">
    <source>
        <dbReference type="Google" id="ProtNLM"/>
    </source>
</evidence>
<dbReference type="EMBL" id="JAUFQS010000006">
    <property type="protein sequence ID" value="MDN3687620.1"/>
    <property type="molecule type" value="Genomic_DNA"/>
</dbReference>
<evidence type="ECO:0000313" key="1">
    <source>
        <dbReference type="EMBL" id="MDN3687620.1"/>
    </source>
</evidence>
<dbReference type="Proteomes" id="UP001236663">
    <property type="component" value="Unassembled WGS sequence"/>
</dbReference>
<proteinExistence type="predicted"/>
<gene>
    <name evidence="1" type="ORF">QWZ15_07265</name>
</gene>
<organism evidence="1 2">
    <name type="scientific">Cyclobacterium jeungdonense</name>
    <dbReference type="NCBI Taxonomy" id="708087"/>
    <lineage>
        <taxon>Bacteria</taxon>
        <taxon>Pseudomonadati</taxon>
        <taxon>Bacteroidota</taxon>
        <taxon>Cytophagia</taxon>
        <taxon>Cytophagales</taxon>
        <taxon>Cyclobacteriaceae</taxon>
        <taxon>Cyclobacterium</taxon>
    </lineage>
</organism>
<reference evidence="2" key="1">
    <citation type="journal article" date="2019" name="Int. J. Syst. Evol. Microbiol.">
        <title>The Global Catalogue of Microorganisms (GCM) 10K type strain sequencing project: providing services to taxonomists for standard genome sequencing and annotation.</title>
        <authorList>
            <consortium name="The Broad Institute Genomics Platform"/>
            <consortium name="The Broad Institute Genome Sequencing Center for Infectious Disease"/>
            <person name="Wu L."/>
            <person name="Ma J."/>
        </authorList>
    </citation>
    <scope>NUCLEOTIDE SEQUENCE [LARGE SCALE GENOMIC DNA]</scope>
    <source>
        <strain evidence="2">CECT 7706</strain>
    </source>
</reference>